<feature type="coiled-coil region" evidence="1">
    <location>
        <begin position="256"/>
        <end position="314"/>
    </location>
</feature>
<sequence length="606" mass="70906">MRAIPEYYYLLRELHLLLRPAHYLEIGVQYGESLCLAEPETQTIGIDPEPEIRHELTANTTVFPEKSDDFFAARKKEDVLGNGVIDLAFIDGMHLFESVLDDFIHVERWAGPHTIVLIHDTVPADALSVKRERQTRFWTGDVYKFVLCLKEFRPDLKIYNLNIGPSGLCFVGNLNPASTVLSDRRSEIVNRFMDIEYSTIAPNRDSLLCIRENSNEELSRFLAGILGRPTQEFQAQMQTLRYDVQKEFSGKLQAECEKSAETIRELQAALKKHRETIVRRDQALLQFNETKQALEKWRAECVRQKELLAALRDTVARRDASLEKLKLERETTVRKTEHLQQLLAEQKSVIDRRETEYRQQKELLAALRDTVSRRDASLEKLKLERETTVRKTEHLQQLLAEQKSVIDRRETEYRQQKELLAALRDTVSRRDASLEKLKLEREALVQKTECMHRLLEERNSVIDKRNAEIAAGKMEIEKCRTAVIWRDEALEKQKRRIEELSISLEKHRAAIDKRDAALVKHKAVIAKRDEALLRHQAAIAKRDGWLAQNRRIIDDKCVELRLLTEQLMQIRNSRSYRAGQCITYFPRKLRIVWRKFRNRQKKQIAL</sequence>
<dbReference type="Pfam" id="PF13578">
    <property type="entry name" value="Methyltransf_24"/>
    <property type="match status" value="1"/>
</dbReference>
<accession>A0A844G0N9</accession>
<evidence type="ECO:0000313" key="2">
    <source>
        <dbReference type="EMBL" id="MST96916.1"/>
    </source>
</evidence>
<dbReference type="Proteomes" id="UP000435649">
    <property type="component" value="Unassembled WGS sequence"/>
</dbReference>
<keyword evidence="3" id="KW-1185">Reference proteome</keyword>
<dbReference type="InterPro" id="IPR029063">
    <property type="entry name" value="SAM-dependent_MTases_sf"/>
</dbReference>
<name>A0A844G0N9_9BACT</name>
<dbReference type="Gene3D" id="3.40.50.150">
    <property type="entry name" value="Vaccinia Virus protein VP39"/>
    <property type="match status" value="1"/>
</dbReference>
<keyword evidence="1" id="KW-0175">Coiled coil</keyword>
<reference evidence="2 3" key="1">
    <citation type="submission" date="2019-08" db="EMBL/GenBank/DDBJ databases">
        <title>In-depth cultivation of the pig gut microbiome towards novel bacterial diversity and tailored functional studies.</title>
        <authorList>
            <person name="Wylensek D."/>
            <person name="Hitch T.C.A."/>
            <person name="Clavel T."/>
        </authorList>
    </citation>
    <scope>NUCLEOTIDE SEQUENCE [LARGE SCALE GENOMIC DNA]</scope>
    <source>
        <strain evidence="2 3">BBE-744-WT-12</strain>
    </source>
</reference>
<comment type="caution">
    <text evidence="2">The sequence shown here is derived from an EMBL/GenBank/DDBJ whole genome shotgun (WGS) entry which is preliminary data.</text>
</comment>
<proteinExistence type="predicted"/>
<evidence type="ECO:0000313" key="3">
    <source>
        <dbReference type="Proteomes" id="UP000435649"/>
    </source>
</evidence>
<dbReference type="AlphaFoldDB" id="A0A844G0N9"/>
<gene>
    <name evidence="2" type="ORF">FYJ85_07625</name>
</gene>
<evidence type="ECO:0008006" key="4">
    <source>
        <dbReference type="Google" id="ProtNLM"/>
    </source>
</evidence>
<dbReference type="EMBL" id="VUNS01000006">
    <property type="protein sequence ID" value="MST96916.1"/>
    <property type="molecule type" value="Genomic_DNA"/>
</dbReference>
<evidence type="ECO:0000256" key="1">
    <source>
        <dbReference type="SAM" id="Coils"/>
    </source>
</evidence>
<organism evidence="2 3">
    <name type="scientific">Victivallis lenta</name>
    <dbReference type="NCBI Taxonomy" id="2606640"/>
    <lineage>
        <taxon>Bacteria</taxon>
        <taxon>Pseudomonadati</taxon>
        <taxon>Lentisphaerota</taxon>
        <taxon>Lentisphaeria</taxon>
        <taxon>Victivallales</taxon>
        <taxon>Victivallaceae</taxon>
        <taxon>Victivallis</taxon>
    </lineage>
</organism>
<protein>
    <recommendedName>
        <fullName evidence="4">Methyltransferase family protein</fullName>
    </recommendedName>
</protein>
<dbReference type="SUPFAM" id="SSF53335">
    <property type="entry name" value="S-adenosyl-L-methionine-dependent methyltransferases"/>
    <property type="match status" value="1"/>
</dbReference>